<protein>
    <submittedName>
        <fullName evidence="1">Uncharacterized protein</fullName>
    </submittedName>
</protein>
<dbReference type="Proteomes" id="UP001497444">
    <property type="component" value="Unassembled WGS sequence"/>
</dbReference>
<dbReference type="EMBL" id="CAXAQS010000022">
    <property type="protein sequence ID" value="CAK9249673.1"/>
    <property type="molecule type" value="Genomic_DNA"/>
</dbReference>
<name>A0ABP0V6X6_9BRYO</name>
<comment type="caution">
    <text evidence="1">The sequence shown here is derived from an EMBL/GenBank/DDBJ whole genome shotgun (WGS) entry which is preliminary data.</text>
</comment>
<keyword evidence="2" id="KW-1185">Reference proteome</keyword>
<evidence type="ECO:0000313" key="1">
    <source>
        <dbReference type="EMBL" id="CAK9249673.1"/>
    </source>
</evidence>
<evidence type="ECO:0000313" key="2">
    <source>
        <dbReference type="Proteomes" id="UP001497444"/>
    </source>
</evidence>
<reference evidence="1" key="1">
    <citation type="submission" date="2024-02" db="EMBL/GenBank/DDBJ databases">
        <authorList>
            <consortium name="ELIXIR-Norway"/>
            <consortium name="Elixir Norway"/>
        </authorList>
    </citation>
    <scope>NUCLEOTIDE SEQUENCE</scope>
</reference>
<organism evidence="1 2">
    <name type="scientific">Sphagnum jensenii</name>
    <dbReference type="NCBI Taxonomy" id="128206"/>
    <lineage>
        <taxon>Eukaryota</taxon>
        <taxon>Viridiplantae</taxon>
        <taxon>Streptophyta</taxon>
        <taxon>Embryophyta</taxon>
        <taxon>Bryophyta</taxon>
        <taxon>Sphagnophytina</taxon>
        <taxon>Sphagnopsida</taxon>
        <taxon>Sphagnales</taxon>
        <taxon>Sphagnaceae</taxon>
        <taxon>Sphagnum</taxon>
    </lineage>
</organism>
<gene>
    <name evidence="1" type="ORF">CSSPJE1EN1_LOCUS25051</name>
</gene>
<accession>A0ABP0V6X6</accession>
<proteinExistence type="predicted"/>
<sequence>MPAELQELLTRIKSFYTDETFMHVKDDYKPPYWAWNNVRWNELWHEVKALYVQQLPKVGKNQAIKDVVDFVKGLTPEDQRVLGVDNLGYSVGFASRAKWIRLVGTSVVGFSGMTGALSAVYDALISDARERENCAEKPSDEEFLTCLNDHINVKFAIHYLLRGKTVDDITDENGKITNPKVASEIRHAVDQRNSFLLKKIARDSNDEAIQEKARQTLFNGDSYRLELVMADDKDFKRMVLGDSKTPSYLQVRFPKVFSQNKETLKKILDLKFASKEQNHLIMELCDSSPTMAEEVKLLLDRRKNPNDPTSSFVLLDPKGICLEDLSEAAAASDSK</sequence>